<dbReference type="GO" id="GO:0009279">
    <property type="term" value="C:cell outer membrane"/>
    <property type="evidence" value="ECO:0007669"/>
    <property type="project" value="UniProtKB-SubCell"/>
</dbReference>
<dbReference type="Pfam" id="PF07715">
    <property type="entry name" value="Plug"/>
    <property type="match status" value="1"/>
</dbReference>
<protein>
    <submittedName>
        <fullName evidence="16">TonB-dependent receptor</fullName>
    </submittedName>
</protein>
<evidence type="ECO:0000256" key="2">
    <source>
        <dbReference type="ARBA" id="ARBA00022448"/>
    </source>
</evidence>
<proteinExistence type="inferred from homology"/>
<keyword evidence="5 11" id="KW-0812">Transmembrane</keyword>
<keyword evidence="9 11" id="KW-0472">Membrane</keyword>
<evidence type="ECO:0000256" key="12">
    <source>
        <dbReference type="RuleBase" id="RU003357"/>
    </source>
</evidence>
<evidence type="ECO:0000256" key="3">
    <source>
        <dbReference type="ARBA" id="ARBA00022452"/>
    </source>
</evidence>
<keyword evidence="7" id="KW-0406">Ion transport</keyword>
<keyword evidence="8 12" id="KW-0798">TonB box</keyword>
<gene>
    <name evidence="16" type="ORF">HHL27_09800</name>
</gene>
<keyword evidence="4" id="KW-0410">Iron transport</keyword>
<comment type="caution">
    <text evidence="16">The sequence shown here is derived from an EMBL/GenBank/DDBJ whole genome shotgun (WGS) entry which is preliminary data.</text>
</comment>
<feature type="signal peptide" evidence="13">
    <location>
        <begin position="1"/>
        <end position="17"/>
    </location>
</feature>
<dbReference type="EMBL" id="JABBGM010000003">
    <property type="protein sequence ID" value="NML93960.1"/>
    <property type="molecule type" value="Genomic_DNA"/>
</dbReference>
<evidence type="ECO:0000256" key="10">
    <source>
        <dbReference type="ARBA" id="ARBA00023237"/>
    </source>
</evidence>
<keyword evidence="10 11" id="KW-0998">Cell outer membrane</keyword>
<dbReference type="InterPro" id="IPR036942">
    <property type="entry name" value="Beta-barrel_TonB_sf"/>
</dbReference>
<evidence type="ECO:0000256" key="9">
    <source>
        <dbReference type="ARBA" id="ARBA00023136"/>
    </source>
</evidence>
<dbReference type="AlphaFoldDB" id="A0A7Y0BP13"/>
<organism evidence="16 17">
    <name type="scientific">Novosphingobium olei</name>
    <dbReference type="NCBI Taxonomy" id="2728851"/>
    <lineage>
        <taxon>Bacteria</taxon>
        <taxon>Pseudomonadati</taxon>
        <taxon>Pseudomonadota</taxon>
        <taxon>Alphaproteobacteria</taxon>
        <taxon>Sphingomonadales</taxon>
        <taxon>Sphingomonadaceae</taxon>
        <taxon>Novosphingobium</taxon>
    </lineage>
</organism>
<feature type="chain" id="PRO_5031274019" evidence="13">
    <location>
        <begin position="18"/>
        <end position="784"/>
    </location>
</feature>
<dbReference type="PANTHER" id="PTHR32552:SF81">
    <property type="entry name" value="TONB-DEPENDENT OUTER MEMBRANE RECEPTOR"/>
    <property type="match status" value="1"/>
</dbReference>
<sequence length="784" mass="85427">MAATSFLALAITSVAHAQSAPAQSGSPEQPGTALEAPSSEIIVTAQKRSERVNDVGMSIQALSNVALSNAGIAAPQDLVKIVPGFNSNPTPYGSNVFTLRGIGYQETTLSAAPTVTVYSDEVPIPFSPETAGVALDLQRVEVLKGPQGTLYGQNSTGGLINFIAARPTDNFSAGGEVSYGRFDAVDINGFVSGPLSSTLKGRLAFSASQGGAWQKSYTTNAKLGERDLLNGRVLLDWDPASNFHASLNVSAWRDHGETPAPQFFGIQVLTPGAELLMPPGLLAYPVAPKNNRAADWDAGVDYHRRNSLLFSSLKLKYDLDEDVSLTSMTSYQRFKRNQPVEGDGTAFQDYSTIQAGDVKTWYQELRVDGSFGGKGNWLIGGNYEHDTVFDQFRILNRDGSFSHVLLSLSPLTILNLPGNYEQTDQKIKTVAAFANVEYPLTDTLKLQGAARYTQTTRDFFGQAYDGVNGNTAFFFTLLQAQLRAAYGIFTPSGQMPGLNDCLSLGAAPTFLMGCRKDRLKQDNVSWRVGLNWKVDANTLIYANVSQGYKAGSFPTIIASTQAEMDPVTQERVRAYEVGLKSSLFDRTLDITAAGFYYDYRNKQTIGRYADIAFGTLLKLLNVPRSRVAGFEVAASWRPVAGLTINPVLSYTDTKVRGQFLNFDYVGAPADFGGRAFPLVPKLQTSVDAQYRWALAENLNAFVGGNLTTQSGTYTSFVPNANERVPAYQLVDLRVGVEAGNWRFSIWGRNVTDKWYWTSATRINDALVRQTGMPRTFGATIGFHY</sequence>
<evidence type="ECO:0000259" key="14">
    <source>
        <dbReference type="Pfam" id="PF00593"/>
    </source>
</evidence>
<evidence type="ECO:0000256" key="1">
    <source>
        <dbReference type="ARBA" id="ARBA00004571"/>
    </source>
</evidence>
<dbReference type="InterPro" id="IPR039426">
    <property type="entry name" value="TonB-dep_rcpt-like"/>
</dbReference>
<keyword evidence="13" id="KW-0732">Signal</keyword>
<reference evidence="16 17" key="1">
    <citation type="submission" date="2020-04" db="EMBL/GenBank/DDBJ databases">
        <title>Novosphingobium sp. TW-4 isolated from soil.</title>
        <authorList>
            <person name="Dahal R.H."/>
            <person name="Chaudhary D.K."/>
        </authorList>
    </citation>
    <scope>NUCLEOTIDE SEQUENCE [LARGE SCALE GENOMIC DNA]</scope>
    <source>
        <strain evidence="16 17">TW-4</strain>
    </source>
</reference>
<dbReference type="Proteomes" id="UP000583556">
    <property type="component" value="Unassembled WGS sequence"/>
</dbReference>
<evidence type="ECO:0000256" key="8">
    <source>
        <dbReference type="ARBA" id="ARBA00023077"/>
    </source>
</evidence>
<dbReference type="RefSeq" id="WP_169493213.1">
    <property type="nucleotide sequence ID" value="NZ_JABBGM010000003.1"/>
</dbReference>
<feature type="domain" description="TonB-dependent receptor plug" evidence="15">
    <location>
        <begin position="52"/>
        <end position="158"/>
    </location>
</feature>
<keyword evidence="16" id="KW-0675">Receptor</keyword>
<dbReference type="PANTHER" id="PTHR32552">
    <property type="entry name" value="FERRICHROME IRON RECEPTOR-RELATED"/>
    <property type="match status" value="1"/>
</dbReference>
<dbReference type="GO" id="GO:0006826">
    <property type="term" value="P:iron ion transport"/>
    <property type="evidence" value="ECO:0007669"/>
    <property type="project" value="UniProtKB-KW"/>
</dbReference>
<evidence type="ECO:0000259" key="15">
    <source>
        <dbReference type="Pfam" id="PF07715"/>
    </source>
</evidence>
<evidence type="ECO:0000256" key="4">
    <source>
        <dbReference type="ARBA" id="ARBA00022496"/>
    </source>
</evidence>
<keyword evidence="17" id="KW-1185">Reference proteome</keyword>
<dbReference type="Pfam" id="PF00593">
    <property type="entry name" value="TonB_dep_Rec_b-barrel"/>
    <property type="match status" value="1"/>
</dbReference>
<name>A0A7Y0BP13_9SPHN</name>
<evidence type="ECO:0000256" key="11">
    <source>
        <dbReference type="PROSITE-ProRule" id="PRU01360"/>
    </source>
</evidence>
<evidence type="ECO:0000256" key="5">
    <source>
        <dbReference type="ARBA" id="ARBA00022692"/>
    </source>
</evidence>
<comment type="similarity">
    <text evidence="11 12">Belongs to the TonB-dependent receptor family.</text>
</comment>
<accession>A0A7Y0BP13</accession>
<keyword evidence="6" id="KW-0408">Iron</keyword>
<evidence type="ECO:0000256" key="13">
    <source>
        <dbReference type="SAM" id="SignalP"/>
    </source>
</evidence>
<keyword evidence="3 11" id="KW-1134">Transmembrane beta strand</keyword>
<evidence type="ECO:0000256" key="6">
    <source>
        <dbReference type="ARBA" id="ARBA00023004"/>
    </source>
</evidence>
<comment type="subcellular location">
    <subcellularLocation>
        <location evidence="1 11">Cell outer membrane</location>
        <topology evidence="1 11">Multi-pass membrane protein</topology>
    </subcellularLocation>
</comment>
<dbReference type="Gene3D" id="2.40.170.20">
    <property type="entry name" value="TonB-dependent receptor, beta-barrel domain"/>
    <property type="match status" value="1"/>
</dbReference>
<keyword evidence="2 11" id="KW-0813">Transport</keyword>
<evidence type="ECO:0000313" key="16">
    <source>
        <dbReference type="EMBL" id="NML93960.1"/>
    </source>
</evidence>
<evidence type="ECO:0000313" key="17">
    <source>
        <dbReference type="Proteomes" id="UP000583556"/>
    </source>
</evidence>
<dbReference type="SUPFAM" id="SSF56935">
    <property type="entry name" value="Porins"/>
    <property type="match status" value="1"/>
</dbReference>
<dbReference type="PROSITE" id="PS52016">
    <property type="entry name" value="TONB_DEPENDENT_REC_3"/>
    <property type="match status" value="1"/>
</dbReference>
<dbReference type="InterPro" id="IPR012910">
    <property type="entry name" value="Plug_dom"/>
</dbReference>
<feature type="domain" description="TonB-dependent receptor-like beta-barrel" evidence="14">
    <location>
        <begin position="289"/>
        <end position="750"/>
    </location>
</feature>
<dbReference type="InterPro" id="IPR000531">
    <property type="entry name" value="Beta-barrel_TonB"/>
</dbReference>
<evidence type="ECO:0000256" key="7">
    <source>
        <dbReference type="ARBA" id="ARBA00023065"/>
    </source>
</evidence>